<dbReference type="PANTHER" id="PTHR30290">
    <property type="entry name" value="PERIPLASMIC BINDING COMPONENT OF ABC TRANSPORTER"/>
    <property type="match status" value="1"/>
</dbReference>
<evidence type="ECO:0000259" key="5">
    <source>
        <dbReference type="Pfam" id="PF00496"/>
    </source>
</evidence>
<evidence type="ECO:0000256" key="4">
    <source>
        <dbReference type="ARBA" id="ARBA00022729"/>
    </source>
</evidence>
<dbReference type="RefSeq" id="WP_231004021.1">
    <property type="nucleotide sequence ID" value="NZ_JAJNEC010000005.1"/>
</dbReference>
<dbReference type="InterPro" id="IPR000914">
    <property type="entry name" value="SBP_5_dom"/>
</dbReference>
<evidence type="ECO:0000256" key="2">
    <source>
        <dbReference type="ARBA" id="ARBA00005695"/>
    </source>
</evidence>
<keyword evidence="7" id="KW-1185">Reference proteome</keyword>
<dbReference type="EMBL" id="JAJNEC010000005">
    <property type="protein sequence ID" value="MCD2422744.1"/>
    <property type="molecule type" value="Genomic_DNA"/>
</dbReference>
<proteinExistence type="inferred from homology"/>
<dbReference type="Proteomes" id="UP001199816">
    <property type="component" value="Unassembled WGS sequence"/>
</dbReference>
<evidence type="ECO:0000313" key="6">
    <source>
        <dbReference type="EMBL" id="MCD2422744.1"/>
    </source>
</evidence>
<dbReference type="Gene3D" id="3.90.76.10">
    <property type="entry name" value="Dipeptide-binding Protein, Domain 1"/>
    <property type="match status" value="1"/>
</dbReference>
<dbReference type="Pfam" id="PF00496">
    <property type="entry name" value="SBP_bac_5"/>
    <property type="match status" value="1"/>
</dbReference>
<evidence type="ECO:0000256" key="1">
    <source>
        <dbReference type="ARBA" id="ARBA00004196"/>
    </source>
</evidence>
<protein>
    <submittedName>
        <fullName evidence="6">ABC transporter substrate-binding protein</fullName>
    </submittedName>
</protein>
<sequence>MTKTNRLYWILPAFPRRFAFFSQTQPVAHGKGFYRQSNRSCWVLLLLLGYLFAAGCKDNGSNKRTIFRYNEYAGIASLDPAFAKNQSTMWPAHQLFNTLVEINDSLHIRPSLAKHWEISDDKRTYTFYLRNDVFFHDDPVFPYARGRKMIAGDVVFSLNRIIDPRVASPGGWIFNGKIDTLQPFTALNDTVFQLKLMRPYQPILGILSMQYCSVVAREAVEKFGVDFRSHPVGTGPFQFVAWEEGQGLVFKKNARYFETDSAGNRLPYIDGVKISFKDSRATEFLLLRQGHLDFVNELDPSFKDEVLTKRGTLKKEWEGKLVLKTQPYLNIEYLGILVDSLNPLVAQSPLRLKKVRQAINYGFDRRKMILYLRNSLGTPAESGFVPKGLPSFNDSIVKGYHYDPVKAMALLKEAGFPNGTGLPQIRLLTISIYADFANFIAKQLEAIGMKIQVEVVQKSLLFEMTANSRAAFFRGGWIADYPDAENYLSVFYSKNPAPPNYTRYKNPAFDAAFEAAIKETNDSLRYLLYQKADQIAINDAPVVPLWYDKVIQLLQPNIKGYQPNALNLLELRRVRIEDR</sequence>
<dbReference type="SUPFAM" id="SSF53850">
    <property type="entry name" value="Periplasmic binding protein-like II"/>
    <property type="match status" value="1"/>
</dbReference>
<evidence type="ECO:0000313" key="7">
    <source>
        <dbReference type="Proteomes" id="UP001199816"/>
    </source>
</evidence>
<dbReference type="Gene3D" id="3.10.105.10">
    <property type="entry name" value="Dipeptide-binding Protein, Domain 3"/>
    <property type="match status" value="1"/>
</dbReference>
<dbReference type="PIRSF" id="PIRSF002741">
    <property type="entry name" value="MppA"/>
    <property type="match status" value="1"/>
</dbReference>
<evidence type="ECO:0000256" key="3">
    <source>
        <dbReference type="ARBA" id="ARBA00022448"/>
    </source>
</evidence>
<dbReference type="InterPro" id="IPR039424">
    <property type="entry name" value="SBP_5"/>
</dbReference>
<dbReference type="InterPro" id="IPR030678">
    <property type="entry name" value="Peptide/Ni-bd"/>
</dbReference>
<dbReference type="PANTHER" id="PTHR30290:SF10">
    <property type="entry name" value="PERIPLASMIC OLIGOPEPTIDE-BINDING PROTEIN-RELATED"/>
    <property type="match status" value="1"/>
</dbReference>
<feature type="domain" description="Solute-binding protein family 5" evidence="5">
    <location>
        <begin position="108"/>
        <end position="496"/>
    </location>
</feature>
<reference evidence="6 7" key="1">
    <citation type="submission" date="2021-11" db="EMBL/GenBank/DDBJ databases">
        <title>Genomic of Niabella pedocola.</title>
        <authorList>
            <person name="Wu T."/>
        </authorList>
    </citation>
    <scope>NUCLEOTIDE SEQUENCE [LARGE SCALE GENOMIC DNA]</scope>
    <source>
        <strain evidence="6 7">JCM 31011</strain>
    </source>
</reference>
<accession>A0ABS8PNQ9</accession>
<dbReference type="CDD" id="cd00995">
    <property type="entry name" value="PBP2_NikA_DppA_OppA_like"/>
    <property type="match status" value="1"/>
</dbReference>
<keyword evidence="3" id="KW-0813">Transport</keyword>
<comment type="subcellular location">
    <subcellularLocation>
        <location evidence="1">Cell envelope</location>
    </subcellularLocation>
</comment>
<comment type="similarity">
    <text evidence="2">Belongs to the bacterial solute-binding protein 5 family.</text>
</comment>
<comment type="caution">
    <text evidence="6">The sequence shown here is derived from an EMBL/GenBank/DDBJ whole genome shotgun (WGS) entry which is preliminary data.</text>
</comment>
<organism evidence="6 7">
    <name type="scientific">Niabella pedocola</name>
    <dbReference type="NCBI Taxonomy" id="1752077"/>
    <lineage>
        <taxon>Bacteria</taxon>
        <taxon>Pseudomonadati</taxon>
        <taxon>Bacteroidota</taxon>
        <taxon>Chitinophagia</taxon>
        <taxon>Chitinophagales</taxon>
        <taxon>Chitinophagaceae</taxon>
        <taxon>Niabella</taxon>
    </lineage>
</organism>
<gene>
    <name evidence="6" type="ORF">LQ567_08230</name>
</gene>
<name>A0ABS8PNQ9_9BACT</name>
<keyword evidence="4" id="KW-0732">Signal</keyword>
<dbReference type="Gene3D" id="3.40.190.10">
    <property type="entry name" value="Periplasmic binding protein-like II"/>
    <property type="match status" value="1"/>
</dbReference>